<evidence type="ECO:0000313" key="8">
    <source>
        <dbReference type="Proteomes" id="UP001164390"/>
    </source>
</evidence>
<evidence type="ECO:0000259" key="6">
    <source>
        <dbReference type="PROSITE" id="PS50977"/>
    </source>
</evidence>
<dbReference type="Pfam" id="PF00440">
    <property type="entry name" value="TetR_N"/>
    <property type="match status" value="1"/>
</dbReference>
<sequence length="202" mass="22419">MARLSSAQRRVQLVDAAIRVMTREGIAKATTRAIVAEAGVSLSVFHYCFESKQELFEAVIATLTEHSASPAMAAADLGPDATLRDTVRASLQAYWDHVVANPDEHMLTYELTQYVLRQPGLEDVAHRQYRQYVKANRDVVEQVQKQFGFELSISVSDLARYLASTLDGLTLNYLVLGNKASAERILDALSDQVVTYVRATRA</sequence>
<dbReference type="AlphaFoldDB" id="A0AA46TDS4"/>
<dbReference type="RefSeq" id="WP_271632027.1">
    <property type="nucleotide sequence ID" value="NZ_CP094970.1"/>
</dbReference>
<dbReference type="InterPro" id="IPR001647">
    <property type="entry name" value="HTH_TetR"/>
</dbReference>
<dbReference type="GO" id="GO:0003700">
    <property type="term" value="F:DNA-binding transcription factor activity"/>
    <property type="evidence" value="ECO:0007669"/>
    <property type="project" value="TreeGrafter"/>
</dbReference>
<dbReference type="InterPro" id="IPR050109">
    <property type="entry name" value="HTH-type_TetR-like_transc_reg"/>
</dbReference>
<evidence type="ECO:0000256" key="3">
    <source>
        <dbReference type="ARBA" id="ARBA00023125"/>
    </source>
</evidence>
<dbReference type="SUPFAM" id="SSF48498">
    <property type="entry name" value="Tetracyclin repressor-like, C-terminal domain"/>
    <property type="match status" value="1"/>
</dbReference>
<accession>A0AA46TDS4</accession>
<dbReference type="InterPro" id="IPR036271">
    <property type="entry name" value="Tet_transcr_reg_TetR-rel_C_sf"/>
</dbReference>
<reference evidence="7" key="1">
    <citation type="submission" date="2022-01" db="EMBL/GenBank/DDBJ databases">
        <title>Nocardioidaceae gen. sp. A5X3R13.</title>
        <authorList>
            <person name="Lopez Marin M.A."/>
            <person name="Uhlik O."/>
        </authorList>
    </citation>
    <scope>NUCLEOTIDE SEQUENCE</scope>
    <source>
        <strain evidence="7">A5X3R13</strain>
    </source>
</reference>
<proteinExistence type="predicted"/>
<dbReference type="GO" id="GO:0000976">
    <property type="term" value="F:transcription cis-regulatory region binding"/>
    <property type="evidence" value="ECO:0007669"/>
    <property type="project" value="TreeGrafter"/>
</dbReference>
<dbReference type="PROSITE" id="PS50977">
    <property type="entry name" value="HTH_TETR_2"/>
    <property type="match status" value="1"/>
</dbReference>
<keyword evidence="3 5" id="KW-0238">DNA-binding</keyword>
<keyword evidence="2" id="KW-0805">Transcription regulation</keyword>
<keyword evidence="4" id="KW-0804">Transcription</keyword>
<dbReference type="Gene3D" id="1.10.357.10">
    <property type="entry name" value="Tetracycline Repressor, domain 2"/>
    <property type="match status" value="1"/>
</dbReference>
<dbReference type="SUPFAM" id="SSF46689">
    <property type="entry name" value="Homeodomain-like"/>
    <property type="match status" value="1"/>
</dbReference>
<feature type="DNA-binding region" description="H-T-H motif" evidence="5">
    <location>
        <begin position="30"/>
        <end position="49"/>
    </location>
</feature>
<protein>
    <submittedName>
        <fullName evidence="7">TetR/AcrR family transcriptional regulator</fullName>
    </submittedName>
</protein>
<dbReference type="Pfam" id="PF13977">
    <property type="entry name" value="TetR_C_6"/>
    <property type="match status" value="1"/>
</dbReference>
<feature type="domain" description="HTH tetR-type" evidence="6">
    <location>
        <begin position="7"/>
        <end position="67"/>
    </location>
</feature>
<evidence type="ECO:0000256" key="2">
    <source>
        <dbReference type="ARBA" id="ARBA00023015"/>
    </source>
</evidence>
<organism evidence="7 8">
    <name type="scientific">Solicola gregarius</name>
    <dbReference type="NCBI Taxonomy" id="2908642"/>
    <lineage>
        <taxon>Bacteria</taxon>
        <taxon>Bacillati</taxon>
        <taxon>Actinomycetota</taxon>
        <taxon>Actinomycetes</taxon>
        <taxon>Propionibacteriales</taxon>
        <taxon>Nocardioidaceae</taxon>
        <taxon>Solicola</taxon>
    </lineage>
</organism>
<gene>
    <name evidence="7" type="ORF">L0C25_12725</name>
</gene>
<dbReference type="KEGG" id="sgrg:L0C25_12725"/>
<dbReference type="PANTHER" id="PTHR30055">
    <property type="entry name" value="HTH-TYPE TRANSCRIPTIONAL REGULATOR RUTR"/>
    <property type="match status" value="1"/>
</dbReference>
<evidence type="ECO:0000313" key="7">
    <source>
        <dbReference type="EMBL" id="UYM03421.1"/>
    </source>
</evidence>
<keyword evidence="1" id="KW-0678">Repressor</keyword>
<evidence type="ECO:0000256" key="4">
    <source>
        <dbReference type="ARBA" id="ARBA00023163"/>
    </source>
</evidence>
<dbReference type="InterPro" id="IPR039538">
    <property type="entry name" value="BetI_C"/>
</dbReference>
<evidence type="ECO:0000256" key="1">
    <source>
        <dbReference type="ARBA" id="ARBA00022491"/>
    </source>
</evidence>
<keyword evidence="8" id="KW-1185">Reference proteome</keyword>
<dbReference type="EMBL" id="CP094970">
    <property type="protein sequence ID" value="UYM03421.1"/>
    <property type="molecule type" value="Genomic_DNA"/>
</dbReference>
<dbReference type="PRINTS" id="PR00455">
    <property type="entry name" value="HTHTETR"/>
</dbReference>
<evidence type="ECO:0000256" key="5">
    <source>
        <dbReference type="PROSITE-ProRule" id="PRU00335"/>
    </source>
</evidence>
<name>A0AA46TDS4_9ACTN</name>
<dbReference type="PANTHER" id="PTHR30055:SF226">
    <property type="entry name" value="HTH-TYPE TRANSCRIPTIONAL REGULATOR PKSA"/>
    <property type="match status" value="1"/>
</dbReference>
<dbReference type="InterPro" id="IPR009057">
    <property type="entry name" value="Homeodomain-like_sf"/>
</dbReference>
<dbReference type="Proteomes" id="UP001164390">
    <property type="component" value="Chromosome"/>
</dbReference>